<protein>
    <submittedName>
        <fullName evidence="1">Uncharacterized protein</fullName>
    </submittedName>
</protein>
<proteinExistence type="predicted"/>
<organism evidence="1 2">
    <name type="scientific">Trichomalopsis sarcophagae</name>
    <dbReference type="NCBI Taxonomy" id="543379"/>
    <lineage>
        <taxon>Eukaryota</taxon>
        <taxon>Metazoa</taxon>
        <taxon>Ecdysozoa</taxon>
        <taxon>Arthropoda</taxon>
        <taxon>Hexapoda</taxon>
        <taxon>Insecta</taxon>
        <taxon>Pterygota</taxon>
        <taxon>Neoptera</taxon>
        <taxon>Endopterygota</taxon>
        <taxon>Hymenoptera</taxon>
        <taxon>Apocrita</taxon>
        <taxon>Proctotrupomorpha</taxon>
        <taxon>Chalcidoidea</taxon>
        <taxon>Pteromalidae</taxon>
        <taxon>Pteromalinae</taxon>
        <taxon>Trichomalopsis</taxon>
    </lineage>
</organism>
<dbReference type="EMBL" id="NNAY01000762">
    <property type="protein sequence ID" value="OXU26636.1"/>
    <property type="molecule type" value="Genomic_DNA"/>
</dbReference>
<reference evidence="1 2" key="1">
    <citation type="journal article" date="2017" name="Curr. Biol.">
        <title>The Evolution of Venom by Co-option of Single-Copy Genes.</title>
        <authorList>
            <person name="Martinson E.O."/>
            <person name="Mrinalini"/>
            <person name="Kelkar Y.D."/>
            <person name="Chang C.H."/>
            <person name="Werren J.H."/>
        </authorList>
    </citation>
    <scope>NUCLEOTIDE SEQUENCE [LARGE SCALE GENOMIC DNA]</scope>
    <source>
        <strain evidence="1 2">Alberta</strain>
        <tissue evidence="1">Whole body</tissue>
    </source>
</reference>
<dbReference type="Proteomes" id="UP000215335">
    <property type="component" value="Unassembled WGS sequence"/>
</dbReference>
<comment type="caution">
    <text evidence="1">The sequence shown here is derived from an EMBL/GenBank/DDBJ whole genome shotgun (WGS) entry which is preliminary data.</text>
</comment>
<evidence type="ECO:0000313" key="2">
    <source>
        <dbReference type="Proteomes" id="UP000215335"/>
    </source>
</evidence>
<dbReference type="AlphaFoldDB" id="A0A232F704"/>
<name>A0A232F704_9HYME</name>
<sequence>MNVSFWSFHGYGAILKIIPRDDVDTVYPGHQVPTKPLSSLYSYSVTSKTPNQRVSTKNVTTLILHTLGTRYLGERCRRYSRVHQPRKPPSNEFRLIMFKILTKLEETTLILSTLGTRYF</sequence>
<accession>A0A232F704</accession>
<keyword evidence="2" id="KW-1185">Reference proteome</keyword>
<gene>
    <name evidence="1" type="ORF">TSAR_001629</name>
</gene>
<evidence type="ECO:0000313" key="1">
    <source>
        <dbReference type="EMBL" id="OXU26636.1"/>
    </source>
</evidence>